<accession>A0A834KN29</accession>
<comment type="caution">
    <text evidence="2">The sequence shown here is derived from an EMBL/GenBank/DDBJ whole genome shotgun (WGS) entry which is preliminary data.</text>
</comment>
<evidence type="ECO:0000313" key="2">
    <source>
        <dbReference type="EMBL" id="KAF7407864.1"/>
    </source>
</evidence>
<name>A0A834KN29_VESVU</name>
<evidence type="ECO:0000256" key="1">
    <source>
        <dbReference type="SAM" id="MobiDB-lite"/>
    </source>
</evidence>
<feature type="compositionally biased region" description="Gly residues" evidence="1">
    <location>
        <begin position="85"/>
        <end position="114"/>
    </location>
</feature>
<gene>
    <name evidence="2" type="ORF">HZH66_002401</name>
</gene>
<dbReference type="EMBL" id="JACSEA010000002">
    <property type="protein sequence ID" value="KAF7407864.1"/>
    <property type="molecule type" value="Genomic_DNA"/>
</dbReference>
<organism evidence="2 3">
    <name type="scientific">Vespula vulgaris</name>
    <name type="common">Yellow jacket</name>
    <name type="synonym">Wasp</name>
    <dbReference type="NCBI Taxonomy" id="7454"/>
    <lineage>
        <taxon>Eukaryota</taxon>
        <taxon>Metazoa</taxon>
        <taxon>Ecdysozoa</taxon>
        <taxon>Arthropoda</taxon>
        <taxon>Hexapoda</taxon>
        <taxon>Insecta</taxon>
        <taxon>Pterygota</taxon>
        <taxon>Neoptera</taxon>
        <taxon>Endopterygota</taxon>
        <taxon>Hymenoptera</taxon>
        <taxon>Apocrita</taxon>
        <taxon>Aculeata</taxon>
        <taxon>Vespoidea</taxon>
        <taxon>Vespidae</taxon>
        <taxon>Vespinae</taxon>
        <taxon>Vespula</taxon>
    </lineage>
</organism>
<protein>
    <submittedName>
        <fullName evidence="2">Uncharacterized protein</fullName>
    </submittedName>
</protein>
<reference evidence="2" key="1">
    <citation type="journal article" date="2020" name="G3 (Bethesda)">
        <title>High-Quality Assemblies for Three Invasive Social Wasps from the &lt;i&gt;Vespula&lt;/i&gt; Genus.</title>
        <authorList>
            <person name="Harrop T.W.R."/>
            <person name="Guhlin J."/>
            <person name="McLaughlin G.M."/>
            <person name="Permina E."/>
            <person name="Stockwell P."/>
            <person name="Gilligan J."/>
            <person name="Le Lec M.F."/>
            <person name="Gruber M.A.M."/>
            <person name="Quinn O."/>
            <person name="Lovegrove M."/>
            <person name="Duncan E.J."/>
            <person name="Remnant E.J."/>
            <person name="Van Eeckhoven J."/>
            <person name="Graham B."/>
            <person name="Knapp R.A."/>
            <person name="Langford K.W."/>
            <person name="Kronenberg Z."/>
            <person name="Press M.O."/>
            <person name="Eacker S.M."/>
            <person name="Wilson-Rankin E.E."/>
            <person name="Purcell J."/>
            <person name="Lester P.J."/>
            <person name="Dearden P.K."/>
        </authorList>
    </citation>
    <scope>NUCLEOTIDE SEQUENCE</scope>
    <source>
        <strain evidence="2">Marl-1</strain>
    </source>
</reference>
<feature type="region of interest" description="Disordered" evidence="1">
    <location>
        <begin position="82"/>
        <end position="114"/>
    </location>
</feature>
<sequence>MVSPRGAAESNASCPFIQALLYLLRVGRQKEDEEDEDEKKLWNAEATCERWLTEPEDTDLAHGLYSCGGCCKCRRGREGGDRNGASGGAGGGDGGDGGGAGSSSGGGGIGDTRR</sequence>
<dbReference type="AlphaFoldDB" id="A0A834KN29"/>
<dbReference type="Proteomes" id="UP000614350">
    <property type="component" value="Unassembled WGS sequence"/>
</dbReference>
<keyword evidence="3" id="KW-1185">Reference proteome</keyword>
<proteinExistence type="predicted"/>
<evidence type="ECO:0000313" key="3">
    <source>
        <dbReference type="Proteomes" id="UP000614350"/>
    </source>
</evidence>